<dbReference type="PANTHER" id="PTHR32379">
    <property type="entry name" value="GUANIDINOACETATE N-METHYLTRANSFERASE"/>
    <property type="match status" value="1"/>
</dbReference>
<dbReference type="Gene3D" id="3.40.50.150">
    <property type="entry name" value="Vaccinia Virus protein VP39"/>
    <property type="match status" value="1"/>
</dbReference>
<reference evidence="2" key="1">
    <citation type="submission" date="2017-08" db="EMBL/GenBank/DDBJ databases">
        <title>A dynamic microbial community with high functional redundancy inhabits the cold, oxic subseafloor aquifer.</title>
        <authorList>
            <person name="Tully B.J."/>
            <person name="Wheat C.G."/>
            <person name="Glazer B.T."/>
            <person name="Huber J.A."/>
        </authorList>
    </citation>
    <scope>NUCLEOTIDE SEQUENCE [LARGE SCALE GENOMIC DNA]</scope>
</reference>
<evidence type="ECO:0000313" key="2">
    <source>
        <dbReference type="Proteomes" id="UP000217838"/>
    </source>
</evidence>
<accession>A0A2A4YLS7</accession>
<organism evidence="1 2">
    <name type="scientific">Aerophobetes bacterium</name>
    <dbReference type="NCBI Taxonomy" id="2030807"/>
    <lineage>
        <taxon>Bacteria</taxon>
        <taxon>Candidatus Aerophobota</taxon>
    </lineage>
</organism>
<gene>
    <name evidence="1" type="ORF">COB11_01105</name>
</gene>
<proteinExistence type="predicted"/>
<dbReference type="InterPro" id="IPR051038">
    <property type="entry name" value="RMT2/GAMT_Mtase"/>
</dbReference>
<dbReference type="PANTHER" id="PTHR32379:SF1">
    <property type="entry name" value="GUANIDINOACETATE N-METHYLTRANSFERASE"/>
    <property type="match status" value="1"/>
</dbReference>
<dbReference type="CDD" id="cd02440">
    <property type="entry name" value="AdoMet_MTases"/>
    <property type="match status" value="1"/>
</dbReference>
<evidence type="ECO:0008006" key="3">
    <source>
        <dbReference type="Google" id="ProtNLM"/>
    </source>
</evidence>
<dbReference type="SUPFAM" id="SSF53335">
    <property type="entry name" value="S-adenosyl-L-methionine-dependent methyltransferases"/>
    <property type="match status" value="1"/>
</dbReference>
<protein>
    <recommendedName>
        <fullName evidence="3">Methyltransferase domain-containing protein</fullName>
    </recommendedName>
</protein>
<dbReference type="InterPro" id="IPR029063">
    <property type="entry name" value="SAM-dependent_MTases_sf"/>
</dbReference>
<evidence type="ECO:0000313" key="1">
    <source>
        <dbReference type="EMBL" id="PCI95822.1"/>
    </source>
</evidence>
<dbReference type="GO" id="GO:0005737">
    <property type="term" value="C:cytoplasm"/>
    <property type="evidence" value="ECO:0007669"/>
    <property type="project" value="TreeGrafter"/>
</dbReference>
<comment type="caution">
    <text evidence="1">The sequence shown here is derived from an EMBL/GenBank/DDBJ whole genome shotgun (WGS) entry which is preliminary data.</text>
</comment>
<dbReference type="EMBL" id="NVUU01000008">
    <property type="protein sequence ID" value="PCI95822.1"/>
    <property type="molecule type" value="Genomic_DNA"/>
</dbReference>
<dbReference type="AlphaFoldDB" id="A0A2A4YLS7"/>
<dbReference type="GO" id="GO:0030731">
    <property type="term" value="F:guanidinoacetate N-methyltransferase activity"/>
    <property type="evidence" value="ECO:0007669"/>
    <property type="project" value="TreeGrafter"/>
</dbReference>
<sequence>MFKKKSNKICKMQFITDKHGKEILLKDDTFQVMMEWEKPYMEACVDALKPFGDVLEIGFGCGYSATQIQKYKPRSHTIIEYHPQVIKKAHEFAKKHKGVKIIEGTWQDAMEKLGVFDCVFFDDYPLESLDESKFFQSVGEKAHHILEKGQKLLKNLHEQLSFLKDMKYKDKDLDYFFNNLRNKAKVDPAHYLPFFAELKRKDNITDEQFDRVIKRLEDEKFITFAIKQEFLENVKNRDEKTPFDESHRSDRLFEFLKLCLDTHMRKGSRFSCYLDNPNSKFEDEMFFNHVITNPELDYKEQVISVDVPDNCNYYPFKEALVIIITKMV</sequence>
<dbReference type="Proteomes" id="UP000217838">
    <property type="component" value="Unassembled WGS sequence"/>
</dbReference>
<dbReference type="GO" id="GO:0006601">
    <property type="term" value="P:creatine biosynthetic process"/>
    <property type="evidence" value="ECO:0007669"/>
    <property type="project" value="TreeGrafter"/>
</dbReference>
<name>A0A2A4YLS7_UNCAE</name>